<dbReference type="AlphaFoldDB" id="A0A2S7MZV6"/>
<dbReference type="InterPro" id="IPR010119">
    <property type="entry name" value="Gluconeogen_factor"/>
</dbReference>
<gene>
    <name evidence="3" type="ORF">CYL18_11085</name>
</gene>
<reference evidence="3 4" key="1">
    <citation type="submission" date="2017-12" db="EMBL/GenBank/DDBJ databases">
        <title>Taxonomic description and draft genome of Pradoshia cofamensis Gen. nov., sp. nov., a thermotolerant bacillale isolated from anterior gut of earthworm Eisenia fetida.</title>
        <authorList>
            <person name="Saha T."/>
            <person name="Chakraborty R."/>
        </authorList>
    </citation>
    <scope>NUCLEOTIDE SEQUENCE [LARGE SCALE GENOMIC DNA]</scope>
    <source>
        <strain evidence="3 4">EAG3</strain>
    </source>
</reference>
<evidence type="ECO:0000313" key="4">
    <source>
        <dbReference type="Proteomes" id="UP000239663"/>
    </source>
</evidence>
<evidence type="ECO:0000256" key="1">
    <source>
        <dbReference type="ARBA" id="ARBA00022490"/>
    </source>
</evidence>
<dbReference type="Proteomes" id="UP000239663">
    <property type="component" value="Unassembled WGS sequence"/>
</dbReference>
<dbReference type="GO" id="GO:0043743">
    <property type="term" value="F:LPPG:FO 2-phospho-L-lactate transferase activity"/>
    <property type="evidence" value="ECO:0007669"/>
    <property type="project" value="InterPro"/>
</dbReference>
<dbReference type="InterPro" id="IPR038136">
    <property type="entry name" value="CofD-like_dom_sf"/>
</dbReference>
<accession>A0A2S7MZV6</accession>
<dbReference type="CDD" id="cd07187">
    <property type="entry name" value="YvcK_like"/>
    <property type="match status" value="1"/>
</dbReference>
<protein>
    <recommendedName>
        <fullName evidence="2">Gluconeogenesis factor</fullName>
    </recommendedName>
</protein>
<dbReference type="HAMAP" id="MF_00973">
    <property type="entry name" value="Gluconeogen_factor"/>
    <property type="match status" value="1"/>
</dbReference>
<dbReference type="SUPFAM" id="SSF142338">
    <property type="entry name" value="CofD-like"/>
    <property type="match status" value="1"/>
</dbReference>
<comment type="function">
    <text evidence="2">Required for morphogenesis under gluconeogenic growth conditions.</text>
</comment>
<dbReference type="GO" id="GO:0005737">
    <property type="term" value="C:cytoplasm"/>
    <property type="evidence" value="ECO:0007669"/>
    <property type="project" value="UniProtKB-SubCell"/>
</dbReference>
<proteinExistence type="inferred from homology"/>
<dbReference type="PANTHER" id="PTHR30135">
    <property type="entry name" value="UNCHARACTERIZED PROTEIN YVCK-RELATED"/>
    <property type="match status" value="1"/>
</dbReference>
<dbReference type="Gene3D" id="3.40.50.10680">
    <property type="entry name" value="CofD-like domains"/>
    <property type="match status" value="1"/>
</dbReference>
<comment type="caution">
    <text evidence="3">The sequence shown here is derived from an EMBL/GenBank/DDBJ whole genome shotgun (WGS) entry which is preliminary data.</text>
</comment>
<dbReference type="GO" id="GO:0008360">
    <property type="term" value="P:regulation of cell shape"/>
    <property type="evidence" value="ECO:0007669"/>
    <property type="project" value="UniProtKB-UniRule"/>
</dbReference>
<dbReference type="NCBIfam" id="TIGR01826">
    <property type="entry name" value="CofD_related"/>
    <property type="match status" value="1"/>
</dbReference>
<evidence type="ECO:0000256" key="2">
    <source>
        <dbReference type="HAMAP-Rule" id="MF_00973"/>
    </source>
</evidence>
<dbReference type="EMBL" id="PKOZ01000005">
    <property type="protein sequence ID" value="PQD95309.1"/>
    <property type="molecule type" value="Genomic_DNA"/>
</dbReference>
<evidence type="ECO:0000313" key="3">
    <source>
        <dbReference type="EMBL" id="PQD95309.1"/>
    </source>
</evidence>
<comment type="similarity">
    <text evidence="2">Belongs to the gluconeogenesis factor family.</text>
</comment>
<sequence>MTSKLRQPRVAIIGGGTGLPVLLRGLKNYPVDITAIVTVADDGGSSGRLRDELDIPAPGDIRNVLAALSEVEPLVEQMFQHRFDNADHLSGHALGNLILAAMTSITGDFVHAIQEMSKVLNVKGQVLPSANQSVVLHAELEDGEIVTGESKIPYSGKRIKRVFLSPEHIEPPKETLEAIRNADMILMGPGSLYTSILPNLVVPSIAEEIANSKASKVYICNLMTQAGETLNYTASDHLKVLNEHLGSRCVDTILVNNEEIPPHLKLKYKEEYAQPVIFDIKRLEKLGVKVIKENIVSIHNNRVRHDTVAVASIIYSLINKNGLHVTRVNGLNG</sequence>
<dbReference type="Pfam" id="PF01933">
    <property type="entry name" value="CofD"/>
    <property type="match status" value="1"/>
</dbReference>
<dbReference type="RefSeq" id="WP_104849568.1">
    <property type="nucleotide sequence ID" value="NZ_PKOZ01000005.1"/>
</dbReference>
<comment type="subcellular location">
    <subcellularLocation>
        <location evidence="2">Cytoplasm</location>
    </subcellularLocation>
</comment>
<name>A0A2S7MZV6_9BACI</name>
<organism evidence="3 4">
    <name type="scientific">Pradoshia eiseniae</name>
    <dbReference type="NCBI Taxonomy" id="2064768"/>
    <lineage>
        <taxon>Bacteria</taxon>
        <taxon>Bacillati</taxon>
        <taxon>Bacillota</taxon>
        <taxon>Bacilli</taxon>
        <taxon>Bacillales</taxon>
        <taxon>Bacillaceae</taxon>
        <taxon>Pradoshia</taxon>
    </lineage>
</organism>
<keyword evidence="1 2" id="KW-0963">Cytoplasm</keyword>
<dbReference type="PANTHER" id="PTHR30135:SF3">
    <property type="entry name" value="GLUCONEOGENESIS FACTOR-RELATED"/>
    <property type="match status" value="1"/>
</dbReference>
<dbReference type="OrthoDB" id="9783842at2"/>
<dbReference type="InterPro" id="IPR002882">
    <property type="entry name" value="CofD"/>
</dbReference>
<keyword evidence="4" id="KW-1185">Reference proteome</keyword>